<dbReference type="EMBL" id="CAXKWB010056586">
    <property type="protein sequence ID" value="CAL4178474.1"/>
    <property type="molecule type" value="Genomic_DNA"/>
</dbReference>
<dbReference type="InterPro" id="IPR007145">
    <property type="entry name" value="MAP65_Ase1_PRC1"/>
</dbReference>
<reference evidence="3 5" key="1">
    <citation type="submission" date="2024-05" db="EMBL/GenBank/DDBJ databases">
        <authorList>
            <person name="Wallberg A."/>
        </authorList>
    </citation>
    <scope>NUCLEOTIDE SEQUENCE [LARGE SCALE GENOMIC DNA]</scope>
</reference>
<feature type="compositionally biased region" description="Low complexity" evidence="2">
    <location>
        <begin position="603"/>
        <end position="624"/>
    </location>
</feature>
<dbReference type="EMBL" id="CAXKWB010056586">
    <property type="protein sequence ID" value="CAL4178476.1"/>
    <property type="molecule type" value="Genomic_DNA"/>
</dbReference>
<comment type="caution">
    <text evidence="3">The sequence shown here is derived from an EMBL/GenBank/DDBJ whole genome shotgun (WGS) entry which is preliminary data.</text>
</comment>
<feature type="region of interest" description="Disordered" evidence="2">
    <location>
        <begin position="504"/>
        <end position="551"/>
    </location>
</feature>
<dbReference type="GO" id="GO:0008017">
    <property type="term" value="F:microtubule binding"/>
    <property type="evidence" value="ECO:0007669"/>
    <property type="project" value="InterPro"/>
</dbReference>
<feature type="region of interest" description="Disordered" evidence="2">
    <location>
        <begin position="565"/>
        <end position="624"/>
    </location>
</feature>
<dbReference type="GO" id="GO:1990023">
    <property type="term" value="C:mitotic spindle midzone"/>
    <property type="evidence" value="ECO:0007669"/>
    <property type="project" value="TreeGrafter"/>
</dbReference>
<gene>
    <name evidence="3" type="ORF">MNOR_LOCUS35024</name>
    <name evidence="4" type="ORF">MNOR_LOCUS35025</name>
</gene>
<dbReference type="GO" id="GO:0005737">
    <property type="term" value="C:cytoplasm"/>
    <property type="evidence" value="ECO:0007669"/>
    <property type="project" value="TreeGrafter"/>
</dbReference>
<evidence type="ECO:0000313" key="3">
    <source>
        <dbReference type="EMBL" id="CAL4178474.1"/>
    </source>
</evidence>
<keyword evidence="1" id="KW-0175">Coiled coil</keyword>
<keyword evidence="5" id="KW-1185">Reference proteome</keyword>
<dbReference type="PANTHER" id="PTHR19321">
    <property type="entry name" value="PROTEIN REGULATOR OF CYTOKINESIS 1 PRC1-RELATED"/>
    <property type="match status" value="1"/>
</dbReference>
<dbReference type="Proteomes" id="UP001497623">
    <property type="component" value="Unassembled WGS sequence"/>
</dbReference>
<dbReference type="PANTHER" id="PTHR19321:SF41">
    <property type="entry name" value="FASCETTO-RELATED"/>
    <property type="match status" value="1"/>
</dbReference>
<organism evidence="3 5">
    <name type="scientific">Meganyctiphanes norvegica</name>
    <name type="common">Northern krill</name>
    <name type="synonym">Thysanopoda norvegica</name>
    <dbReference type="NCBI Taxonomy" id="48144"/>
    <lineage>
        <taxon>Eukaryota</taxon>
        <taxon>Metazoa</taxon>
        <taxon>Ecdysozoa</taxon>
        <taxon>Arthropoda</taxon>
        <taxon>Crustacea</taxon>
        <taxon>Multicrustacea</taxon>
        <taxon>Malacostraca</taxon>
        <taxon>Eumalacostraca</taxon>
        <taxon>Eucarida</taxon>
        <taxon>Euphausiacea</taxon>
        <taxon>Euphausiidae</taxon>
        <taxon>Meganyctiphanes</taxon>
    </lineage>
</organism>
<evidence type="ECO:0000256" key="2">
    <source>
        <dbReference type="SAM" id="MobiDB-lite"/>
    </source>
</evidence>
<evidence type="ECO:0000256" key="1">
    <source>
        <dbReference type="SAM" id="Coils"/>
    </source>
</evidence>
<protein>
    <recommendedName>
        <fullName evidence="6">Protein regulator of cytokinesis 1</fullName>
    </recommendedName>
</protein>
<feature type="compositionally biased region" description="Polar residues" evidence="2">
    <location>
        <begin position="580"/>
        <end position="602"/>
    </location>
</feature>
<evidence type="ECO:0000313" key="5">
    <source>
        <dbReference type="Proteomes" id="UP001497623"/>
    </source>
</evidence>
<proteinExistence type="predicted"/>
<evidence type="ECO:0008006" key="6">
    <source>
        <dbReference type="Google" id="ProtNLM"/>
    </source>
</evidence>
<evidence type="ECO:0000313" key="4">
    <source>
        <dbReference type="EMBL" id="CAL4178476.1"/>
    </source>
</evidence>
<dbReference type="AlphaFoldDB" id="A0AAV2SEB2"/>
<sequence length="624" mass="72721">MPINDMEVELQDLATLQRELQHTFSSISKSWDSIGLEYGEREERVQHVVSKIRCVLHDVRNEEKSLLKQLHKRIEEYGHEVIKVSRELGIDVEDPGDLSLNLLKLEQYLRRTVENLHEEVGKRRSKLKELALEEQELCERLQEDPTAPNKPIPSLNDLKDLERNIRTLQQEKEHRLKTFKHLKGKILEYRDELEFSGPLNNTLERSFLCEVEELVTLSQRNIQSMIHLKETYANQVIANEKEARTLREDLSNLWNRLDIAEPERFKFLASIQGYSPSALKKLREEKERLDELKRQNMSRFINQLRRELENWWEKCYISDEERNGFTPYFSNSYTEEVMDAHDQEVKRLRDLYNLNKEIYCLIDRRQELWQKINDLEEKANDTNRLFGNRGGSLLQEEKIRKRVRSELPRVEKTLKEAIMGWEVLNEQPFLVNGQILEDFITTTWENYNEMKKKEKLERKEAKSRQLDLESRLGTKNVSIISNNSKPPSGATWPRMGGALNRFHKSTQSNKSHPPAATPSPKRTRTTISYPIHTPPARNSPRFRSASPGLSPMMKFPNTLPKAAFKAPRRLSAAQGIPKPSRNTSILTSTRLSASKADSSAFPSLSSKSTSRHNNSSSRKLNFLI</sequence>
<dbReference type="GO" id="GO:0051256">
    <property type="term" value="P:mitotic spindle midzone assembly"/>
    <property type="evidence" value="ECO:0007669"/>
    <property type="project" value="TreeGrafter"/>
</dbReference>
<dbReference type="Pfam" id="PF03999">
    <property type="entry name" value="MAP65_ASE1"/>
    <property type="match status" value="1"/>
</dbReference>
<name>A0AAV2SEB2_MEGNR</name>
<accession>A0AAV2SEB2</accession>
<dbReference type="Gene3D" id="1.20.58.1520">
    <property type="match status" value="1"/>
</dbReference>
<feature type="coiled-coil region" evidence="1">
    <location>
        <begin position="124"/>
        <end position="178"/>
    </location>
</feature>